<organism evidence="6 7">
    <name type="scientific">Pseudarthrobacter humi</name>
    <dbReference type="NCBI Taxonomy" id="2952523"/>
    <lineage>
        <taxon>Bacteria</taxon>
        <taxon>Bacillati</taxon>
        <taxon>Actinomycetota</taxon>
        <taxon>Actinomycetes</taxon>
        <taxon>Micrococcales</taxon>
        <taxon>Micrococcaceae</taxon>
        <taxon>Pseudarthrobacter</taxon>
    </lineage>
</organism>
<sequence length="221" mass="24307">MNDSAEIEGGLRERKRAATRAAITAAARTLTAERGLNGYTVEEVCERADISRRTFFNYFPTKEDAILGHIDDDIPADVLEEFVAGGMSSPPGEISPTLFQDLVRLSLRLSEHMAASEEETRQLIGVVKKEPQLILRIIGLTEQREAQFARDVALREGVVADHPVVQMAVVLLGTIARKSSMAYFSEGNTRPYAELLLENISAASQLFSQPFQEPVPAKGHP</sequence>
<keyword evidence="1" id="KW-0805">Transcription regulation</keyword>
<evidence type="ECO:0000313" key="6">
    <source>
        <dbReference type="EMBL" id="MCP8998985.1"/>
    </source>
</evidence>
<dbReference type="PROSITE" id="PS50977">
    <property type="entry name" value="HTH_TETR_2"/>
    <property type="match status" value="1"/>
</dbReference>
<dbReference type="EMBL" id="JANCLV010000002">
    <property type="protein sequence ID" value="MCP8998985.1"/>
    <property type="molecule type" value="Genomic_DNA"/>
</dbReference>
<dbReference type="SUPFAM" id="SSF46689">
    <property type="entry name" value="Homeodomain-like"/>
    <property type="match status" value="1"/>
</dbReference>
<reference evidence="6 7" key="1">
    <citation type="submission" date="2022-06" db="EMBL/GenBank/DDBJ databases">
        <title>Pseudarthrobacter sp. strain RMG13 Genome sequencing and assembly.</title>
        <authorList>
            <person name="Kim I."/>
        </authorList>
    </citation>
    <scope>NUCLEOTIDE SEQUENCE [LARGE SCALE GENOMIC DNA]</scope>
    <source>
        <strain evidence="6 7">RMG13</strain>
    </source>
</reference>
<dbReference type="RefSeq" id="WP_254747914.1">
    <property type="nucleotide sequence ID" value="NZ_JANCLV010000002.1"/>
</dbReference>
<dbReference type="InterPro" id="IPR050109">
    <property type="entry name" value="HTH-type_TetR-like_transc_reg"/>
</dbReference>
<keyword evidence="2 4" id="KW-0238">DNA-binding</keyword>
<dbReference type="PROSITE" id="PS01081">
    <property type="entry name" value="HTH_TETR_1"/>
    <property type="match status" value="1"/>
</dbReference>
<dbReference type="PANTHER" id="PTHR30055">
    <property type="entry name" value="HTH-TYPE TRANSCRIPTIONAL REGULATOR RUTR"/>
    <property type="match status" value="1"/>
</dbReference>
<keyword evidence="7" id="KW-1185">Reference proteome</keyword>
<dbReference type="InterPro" id="IPR023772">
    <property type="entry name" value="DNA-bd_HTH_TetR-type_CS"/>
</dbReference>
<proteinExistence type="predicted"/>
<evidence type="ECO:0000256" key="4">
    <source>
        <dbReference type="PROSITE-ProRule" id="PRU00335"/>
    </source>
</evidence>
<evidence type="ECO:0000256" key="2">
    <source>
        <dbReference type="ARBA" id="ARBA00023125"/>
    </source>
</evidence>
<feature type="domain" description="HTH tetR-type" evidence="5">
    <location>
        <begin position="17"/>
        <end position="77"/>
    </location>
</feature>
<dbReference type="InterPro" id="IPR009057">
    <property type="entry name" value="Homeodomain-like_sf"/>
</dbReference>
<dbReference type="PANTHER" id="PTHR30055:SF234">
    <property type="entry name" value="HTH-TYPE TRANSCRIPTIONAL REGULATOR BETI"/>
    <property type="match status" value="1"/>
</dbReference>
<evidence type="ECO:0000259" key="5">
    <source>
        <dbReference type="PROSITE" id="PS50977"/>
    </source>
</evidence>
<protein>
    <submittedName>
        <fullName evidence="6">TetR/AcrR family transcriptional regulator</fullName>
    </submittedName>
</protein>
<name>A0ABT1LKL3_9MICC</name>
<accession>A0ABT1LKL3</accession>
<feature type="DNA-binding region" description="H-T-H motif" evidence="4">
    <location>
        <begin position="40"/>
        <end position="59"/>
    </location>
</feature>
<dbReference type="InterPro" id="IPR001647">
    <property type="entry name" value="HTH_TetR"/>
</dbReference>
<dbReference type="PRINTS" id="PR00455">
    <property type="entry name" value="HTHTETR"/>
</dbReference>
<keyword evidence="3" id="KW-0804">Transcription</keyword>
<evidence type="ECO:0000313" key="7">
    <source>
        <dbReference type="Proteomes" id="UP001524318"/>
    </source>
</evidence>
<evidence type="ECO:0000256" key="1">
    <source>
        <dbReference type="ARBA" id="ARBA00023015"/>
    </source>
</evidence>
<comment type="caution">
    <text evidence="6">The sequence shown here is derived from an EMBL/GenBank/DDBJ whole genome shotgun (WGS) entry which is preliminary data.</text>
</comment>
<evidence type="ECO:0000256" key="3">
    <source>
        <dbReference type="ARBA" id="ARBA00023163"/>
    </source>
</evidence>
<dbReference type="Pfam" id="PF00440">
    <property type="entry name" value="TetR_N"/>
    <property type="match status" value="1"/>
</dbReference>
<dbReference type="Gene3D" id="1.10.357.10">
    <property type="entry name" value="Tetracycline Repressor, domain 2"/>
    <property type="match status" value="1"/>
</dbReference>
<gene>
    <name evidence="6" type="ORF">NFC73_04425</name>
</gene>
<dbReference type="Proteomes" id="UP001524318">
    <property type="component" value="Unassembled WGS sequence"/>
</dbReference>